<proteinExistence type="predicted"/>
<protein>
    <submittedName>
        <fullName evidence="1">Uncharacterized protein</fullName>
    </submittedName>
</protein>
<dbReference type="EMBL" id="MW000467">
    <property type="protein sequence ID" value="QOL00352.1"/>
    <property type="molecule type" value="Genomic_DNA"/>
</dbReference>
<name>A0A7L9QBS8_9ZZZZ</name>
<reference evidence="1" key="1">
    <citation type="submission" date="2020-09" db="EMBL/GenBank/DDBJ databases">
        <title>A new high-throughput screening method to detect antimicrobial volatiles from metagenomic clone libraries.</title>
        <authorList>
            <person name="Stocker F."/>
            <person name="Obermeier M."/>
            <person name="Resch K."/>
            <person name="Berg G."/>
            <person name="Mueller Bogota C.A."/>
        </authorList>
    </citation>
    <scope>NUCLEOTIDE SEQUENCE</scope>
</reference>
<dbReference type="Gene3D" id="3.20.20.80">
    <property type="entry name" value="Glycosidases"/>
    <property type="match status" value="1"/>
</dbReference>
<organism evidence="1">
    <name type="scientific">uncultured organism</name>
    <dbReference type="NCBI Taxonomy" id="155900"/>
    <lineage>
        <taxon>unclassified sequences</taxon>
        <taxon>environmental samples</taxon>
    </lineage>
</organism>
<evidence type="ECO:0000313" key="1">
    <source>
        <dbReference type="EMBL" id="QOL00352.1"/>
    </source>
</evidence>
<dbReference type="AlphaFoldDB" id="A0A7L9QBS8"/>
<accession>A0A7L9QBS8</accession>
<sequence length="326" mass="33525">MTTGVLYDAAFVPTAAIVARKPTAMSLYTDGGHATPLSTVQAFRKAGIPIWPNHENAANELLGGGSAGTAAAQHAVAAVCSWGVPTNGTVDIVYSVDVNTPATEFPTIGAAFGAINAVHAGRFNAKCYGEGALIDYLVTHGFIKPGNWLSASSSFPGYNINDGNVAVWQQVGTDIAGTDRDVITHLELMGLWMPDGLTFEGSGQLVTAAPAPTEEVDDMANNMIMYAVDTASTPAGATDGGVWIDYPNSGIYYHVDGTVPSVNNVAAYQAMGAAGPVTISYPEHQSKKAASINGGSKPTIVVNGVAVDPAVIAKAVNDDAATRLAN</sequence>